<comment type="caution">
    <text evidence="1">The sequence shown here is derived from an EMBL/GenBank/DDBJ whole genome shotgun (WGS) entry which is preliminary data.</text>
</comment>
<keyword evidence="2" id="KW-1185">Reference proteome</keyword>
<dbReference type="AlphaFoldDB" id="A0A8I0MZL0"/>
<protein>
    <submittedName>
        <fullName evidence="1">Uncharacterized protein</fullName>
    </submittedName>
</protein>
<name>A0A8I0MZL0_9GAMM</name>
<evidence type="ECO:0000313" key="2">
    <source>
        <dbReference type="Proteomes" id="UP000660708"/>
    </source>
</evidence>
<dbReference type="EMBL" id="AQHF01000033">
    <property type="protein sequence ID" value="MBE0348368.1"/>
    <property type="molecule type" value="Genomic_DNA"/>
</dbReference>
<reference evidence="1 2" key="1">
    <citation type="submission" date="2015-06" db="EMBL/GenBank/DDBJ databases">
        <title>Genome sequence of Pseudoalteromonas peptidolytica.</title>
        <authorList>
            <person name="Xie B.-B."/>
            <person name="Rong J.-C."/>
            <person name="Qin Q.-L."/>
            <person name="Zhang Y.-Z."/>
        </authorList>
    </citation>
    <scope>NUCLEOTIDE SEQUENCE [LARGE SCALE GENOMIC DNA]</scope>
    <source>
        <strain evidence="1 2">F12-50-A1</strain>
    </source>
</reference>
<accession>A0A8I0MZL0</accession>
<evidence type="ECO:0000313" key="1">
    <source>
        <dbReference type="EMBL" id="MBE0348368.1"/>
    </source>
</evidence>
<proteinExistence type="predicted"/>
<dbReference type="Proteomes" id="UP000660708">
    <property type="component" value="Unassembled WGS sequence"/>
</dbReference>
<organism evidence="1 2">
    <name type="scientific">Pseudoalteromonas peptidolytica F12-50-A1</name>
    <dbReference type="NCBI Taxonomy" id="1315280"/>
    <lineage>
        <taxon>Bacteria</taxon>
        <taxon>Pseudomonadati</taxon>
        <taxon>Pseudomonadota</taxon>
        <taxon>Gammaproteobacteria</taxon>
        <taxon>Alteromonadales</taxon>
        <taxon>Pseudoalteromonadaceae</taxon>
        <taxon>Pseudoalteromonas</taxon>
    </lineage>
</organism>
<sequence length="37" mass="4323">MQFFDVGLIKIKSNIEQVYRIAWYLQGSGLDTNMPVF</sequence>
<gene>
    <name evidence="1" type="ORF">PPEP_b0075</name>
</gene>